<evidence type="ECO:0000256" key="1">
    <source>
        <dbReference type="SAM" id="Phobius"/>
    </source>
</evidence>
<feature type="transmembrane region" description="Helical" evidence="1">
    <location>
        <begin position="80"/>
        <end position="98"/>
    </location>
</feature>
<sequence>MKSKSFFNIVTLVVVIINITSIVFLDFFYSQIIRLVSSFLYLLFFLFLGVKDRLLLPFLTLLVIADGFDLYYLQPYVIEIYSVIKMVAFLILCVMLSAKLRFQKLGNTITLLFVVVIAINILIGYKAITETTNVLDYTQILSIQAYWVICILSCALAAKYYFLNESKKAVCFTGFTFLFVFTDLNGFIANFFDADLFFFTERILYFLGFMCLGYYVFFNKQEQIKS</sequence>
<reference evidence="3" key="1">
    <citation type="submission" date="2016-10" db="EMBL/GenBank/DDBJ databases">
        <authorList>
            <person name="Varghese N."/>
            <person name="Submissions S."/>
        </authorList>
    </citation>
    <scope>NUCLEOTIDE SEQUENCE [LARGE SCALE GENOMIC DNA]</scope>
    <source>
        <strain evidence="3">DSM 28881</strain>
    </source>
</reference>
<gene>
    <name evidence="2" type="ORF">SAMN05443431_105265</name>
</gene>
<evidence type="ECO:0000313" key="2">
    <source>
        <dbReference type="EMBL" id="SFJ24837.1"/>
    </source>
</evidence>
<feature type="transmembrane region" description="Helical" evidence="1">
    <location>
        <begin position="55"/>
        <end position="74"/>
    </location>
</feature>
<proteinExistence type="predicted"/>
<dbReference type="EMBL" id="FORM01000005">
    <property type="protein sequence ID" value="SFJ24837.1"/>
    <property type="molecule type" value="Genomic_DNA"/>
</dbReference>
<feature type="transmembrane region" description="Helical" evidence="1">
    <location>
        <begin position="7"/>
        <end position="25"/>
    </location>
</feature>
<dbReference type="AlphaFoldDB" id="A0A1I3PU38"/>
<name>A0A1I3PU38_9FLAO</name>
<evidence type="ECO:0008006" key="4">
    <source>
        <dbReference type="Google" id="ProtNLM"/>
    </source>
</evidence>
<keyword evidence="1" id="KW-0472">Membrane</keyword>
<feature type="transmembrane region" description="Helical" evidence="1">
    <location>
        <begin position="105"/>
        <end position="125"/>
    </location>
</feature>
<evidence type="ECO:0000313" key="3">
    <source>
        <dbReference type="Proteomes" id="UP000199559"/>
    </source>
</evidence>
<accession>A0A1I3PU38</accession>
<keyword evidence="3" id="KW-1185">Reference proteome</keyword>
<dbReference type="STRING" id="1144750.SAMN05443431_105265"/>
<keyword evidence="1" id="KW-1133">Transmembrane helix</keyword>
<organism evidence="2 3">
    <name type="scientific">Olleya namhaensis</name>
    <dbReference type="NCBI Taxonomy" id="1144750"/>
    <lineage>
        <taxon>Bacteria</taxon>
        <taxon>Pseudomonadati</taxon>
        <taxon>Bacteroidota</taxon>
        <taxon>Flavobacteriia</taxon>
        <taxon>Flavobacteriales</taxon>
        <taxon>Flavobacteriaceae</taxon>
    </lineage>
</organism>
<protein>
    <recommendedName>
        <fullName evidence="4">YhhN-like protein</fullName>
    </recommendedName>
</protein>
<feature type="transmembrane region" description="Helical" evidence="1">
    <location>
        <begin position="169"/>
        <end position="192"/>
    </location>
</feature>
<feature type="transmembrane region" description="Helical" evidence="1">
    <location>
        <begin position="31"/>
        <end position="48"/>
    </location>
</feature>
<dbReference type="Proteomes" id="UP000199559">
    <property type="component" value="Unassembled WGS sequence"/>
</dbReference>
<feature type="transmembrane region" description="Helical" evidence="1">
    <location>
        <begin position="145"/>
        <end position="162"/>
    </location>
</feature>
<keyword evidence="1" id="KW-0812">Transmembrane</keyword>
<feature type="transmembrane region" description="Helical" evidence="1">
    <location>
        <begin position="198"/>
        <end position="218"/>
    </location>
</feature>